<evidence type="ECO:0000259" key="5">
    <source>
        <dbReference type="Pfam" id="PF01979"/>
    </source>
</evidence>
<dbReference type="GO" id="GO:0006147">
    <property type="term" value="P:guanine catabolic process"/>
    <property type="evidence" value="ECO:0007669"/>
    <property type="project" value="UniProtKB-UniPathway"/>
</dbReference>
<comment type="cofactor">
    <cofactor evidence="1">
        <name>Zn(2+)</name>
        <dbReference type="ChEBI" id="CHEBI:29105"/>
    </cofactor>
</comment>
<keyword evidence="2" id="KW-0479">Metal-binding</keyword>
<dbReference type="InterPro" id="IPR032466">
    <property type="entry name" value="Metal_Hydrolase"/>
</dbReference>
<dbReference type="InterPro" id="IPR011059">
    <property type="entry name" value="Metal-dep_hydrolase_composite"/>
</dbReference>
<dbReference type="GO" id="GO:0005829">
    <property type="term" value="C:cytosol"/>
    <property type="evidence" value="ECO:0007669"/>
    <property type="project" value="TreeGrafter"/>
</dbReference>
<feature type="domain" description="Amidohydrolase-related" evidence="5">
    <location>
        <begin position="71"/>
        <end position="447"/>
    </location>
</feature>
<dbReference type="Gene3D" id="2.30.40.10">
    <property type="entry name" value="Urease, subunit C, domain 1"/>
    <property type="match status" value="1"/>
</dbReference>
<dbReference type="PANTHER" id="PTHR11271:SF6">
    <property type="entry name" value="GUANINE DEAMINASE"/>
    <property type="match status" value="1"/>
</dbReference>
<keyword evidence="7" id="KW-1185">Reference proteome</keyword>
<dbReference type="OrthoDB" id="194468at2759"/>
<evidence type="ECO:0000256" key="2">
    <source>
        <dbReference type="ARBA" id="ARBA00022723"/>
    </source>
</evidence>
<name>A0A8H5FUE8_9AGAR</name>
<dbReference type="Pfam" id="PF01979">
    <property type="entry name" value="Amidohydro_1"/>
    <property type="match status" value="1"/>
</dbReference>
<evidence type="ECO:0000256" key="1">
    <source>
        <dbReference type="ARBA" id="ARBA00001947"/>
    </source>
</evidence>
<dbReference type="PANTHER" id="PTHR11271">
    <property type="entry name" value="GUANINE DEAMINASE"/>
    <property type="match status" value="1"/>
</dbReference>
<dbReference type="InterPro" id="IPR051607">
    <property type="entry name" value="Metallo-dep_hydrolases"/>
</dbReference>
<evidence type="ECO:0000256" key="4">
    <source>
        <dbReference type="ARBA" id="ARBA00022833"/>
    </source>
</evidence>
<comment type="caution">
    <text evidence="6">The sequence shown here is derived from an EMBL/GenBank/DDBJ whole genome shotgun (WGS) entry which is preliminary data.</text>
</comment>
<evidence type="ECO:0000313" key="6">
    <source>
        <dbReference type="EMBL" id="KAF5349108.1"/>
    </source>
</evidence>
<reference evidence="6 7" key="1">
    <citation type="journal article" date="2020" name="ISME J.">
        <title>Uncovering the hidden diversity of litter-decomposition mechanisms in mushroom-forming fungi.</title>
        <authorList>
            <person name="Floudas D."/>
            <person name="Bentzer J."/>
            <person name="Ahren D."/>
            <person name="Johansson T."/>
            <person name="Persson P."/>
            <person name="Tunlid A."/>
        </authorList>
    </citation>
    <scope>NUCLEOTIDE SEQUENCE [LARGE SCALE GENOMIC DNA]</scope>
    <source>
        <strain evidence="6 7">CBS 146.42</strain>
    </source>
</reference>
<sequence length="488" mass="54734">MSGSITIFYGAVVTPISLKHWKALPNCLVVVGPTGNIEWMIDDVEHHRLEEMLSPKGYLTSEVIVLEEGEFLIPGFIDTHTHAVQFPNLGKGGQYELLEWLLKVVFPKEEQFEDRHFAKEVFHEVIRRSLDFGTTTSCYYSSLHLDASKILADVANKLGQRAFIGKCNMDRENDKYSSYVEESTECSIRDTRHLISHIRSLVPVSKHASIGTMPEPLVQPILTPRFALACTSDCMNKLGHLADEHERVHPLEPPMRIQTHIAENPKEYEDVINLYPKADGSYAKVYEMHGVLRETTVLGHAVHLTKKDIYWIKKKNAGISHCPTSNFYLTSGIAPIGKYLDEGLKVGLGTDVGGGYAISMLNVIQNASIASKMLYRQHLDRKHHPQPADTSASELTDNHHHTHCFTDCRLEVPTLFYLATLGGADVCNLSKRTGSLAEGKSFDALLVSVLDDTGALGVWGKEAKSHGHSHTKKREKLEENLERFLFLW</sequence>
<dbReference type="AlphaFoldDB" id="A0A8H5FUE8"/>
<dbReference type="Proteomes" id="UP000559027">
    <property type="component" value="Unassembled WGS sequence"/>
</dbReference>
<gene>
    <name evidence="6" type="ORF">D9756_009459</name>
</gene>
<organism evidence="6 7">
    <name type="scientific">Leucocoprinus leucothites</name>
    <dbReference type="NCBI Taxonomy" id="201217"/>
    <lineage>
        <taxon>Eukaryota</taxon>
        <taxon>Fungi</taxon>
        <taxon>Dikarya</taxon>
        <taxon>Basidiomycota</taxon>
        <taxon>Agaricomycotina</taxon>
        <taxon>Agaricomycetes</taxon>
        <taxon>Agaricomycetidae</taxon>
        <taxon>Agaricales</taxon>
        <taxon>Agaricineae</taxon>
        <taxon>Agaricaceae</taxon>
        <taxon>Leucocoprinus</taxon>
    </lineage>
</organism>
<keyword evidence="3" id="KW-0378">Hydrolase</keyword>
<dbReference type="InterPro" id="IPR006680">
    <property type="entry name" value="Amidohydro-rel"/>
</dbReference>
<dbReference type="GO" id="GO:0008892">
    <property type="term" value="F:guanine deaminase activity"/>
    <property type="evidence" value="ECO:0007669"/>
    <property type="project" value="TreeGrafter"/>
</dbReference>
<accession>A0A8H5FUE8</accession>
<dbReference type="EMBL" id="JAACJO010000017">
    <property type="protein sequence ID" value="KAF5349108.1"/>
    <property type="molecule type" value="Genomic_DNA"/>
</dbReference>
<dbReference type="SUPFAM" id="SSF51556">
    <property type="entry name" value="Metallo-dependent hydrolases"/>
    <property type="match status" value="1"/>
</dbReference>
<protein>
    <recommendedName>
        <fullName evidence="5">Amidohydrolase-related domain-containing protein</fullName>
    </recommendedName>
</protein>
<evidence type="ECO:0000256" key="3">
    <source>
        <dbReference type="ARBA" id="ARBA00022801"/>
    </source>
</evidence>
<dbReference type="UniPathway" id="UPA00603">
    <property type="reaction ID" value="UER00660"/>
</dbReference>
<keyword evidence="4" id="KW-0862">Zinc</keyword>
<dbReference type="GO" id="GO:0008270">
    <property type="term" value="F:zinc ion binding"/>
    <property type="evidence" value="ECO:0007669"/>
    <property type="project" value="TreeGrafter"/>
</dbReference>
<evidence type="ECO:0000313" key="7">
    <source>
        <dbReference type="Proteomes" id="UP000559027"/>
    </source>
</evidence>
<proteinExistence type="predicted"/>
<dbReference type="Gene3D" id="3.20.20.140">
    <property type="entry name" value="Metal-dependent hydrolases"/>
    <property type="match status" value="1"/>
</dbReference>